<accession>A0A7H1BB98</accession>
<dbReference type="PROSITE" id="PS50011">
    <property type="entry name" value="PROTEIN_KINASE_DOM"/>
    <property type="match status" value="1"/>
</dbReference>
<keyword evidence="7" id="KW-1133">Transmembrane helix</keyword>
<feature type="binding site" evidence="5">
    <location>
        <position position="35"/>
    </location>
    <ligand>
        <name>ATP</name>
        <dbReference type="ChEBI" id="CHEBI:30616"/>
    </ligand>
</feature>
<dbReference type="InterPro" id="IPR008271">
    <property type="entry name" value="Ser/Thr_kinase_AS"/>
</dbReference>
<feature type="compositionally biased region" description="Pro residues" evidence="6">
    <location>
        <begin position="274"/>
        <end position="293"/>
    </location>
</feature>
<dbReference type="SUPFAM" id="SSF56112">
    <property type="entry name" value="Protein kinase-like (PK-like)"/>
    <property type="match status" value="1"/>
</dbReference>
<evidence type="ECO:0000313" key="10">
    <source>
        <dbReference type="Proteomes" id="UP000516428"/>
    </source>
</evidence>
<protein>
    <submittedName>
        <fullName evidence="9">Serine/threonine protein kinase</fullName>
    </submittedName>
</protein>
<evidence type="ECO:0000256" key="4">
    <source>
        <dbReference type="ARBA" id="ARBA00022840"/>
    </source>
</evidence>
<feature type="region of interest" description="Disordered" evidence="6">
    <location>
        <begin position="265"/>
        <end position="308"/>
    </location>
</feature>
<evidence type="ECO:0000259" key="8">
    <source>
        <dbReference type="PROSITE" id="PS50011"/>
    </source>
</evidence>
<dbReference type="KEGG" id="sxn:IAG42_22080"/>
<dbReference type="Gene3D" id="1.10.510.10">
    <property type="entry name" value="Transferase(Phosphotransferase) domain 1"/>
    <property type="match status" value="1"/>
</dbReference>
<dbReference type="Pfam" id="PF00069">
    <property type="entry name" value="Pkinase"/>
    <property type="match status" value="1"/>
</dbReference>
<dbReference type="PROSITE" id="PS00108">
    <property type="entry name" value="PROTEIN_KINASE_ST"/>
    <property type="match status" value="1"/>
</dbReference>
<feature type="transmembrane region" description="Helical" evidence="7">
    <location>
        <begin position="321"/>
        <end position="344"/>
    </location>
</feature>
<dbReference type="InterPro" id="IPR017441">
    <property type="entry name" value="Protein_kinase_ATP_BS"/>
</dbReference>
<keyword evidence="1" id="KW-0808">Transferase</keyword>
<dbReference type="Gene3D" id="3.30.200.20">
    <property type="entry name" value="Phosphorylase Kinase, domain 1"/>
    <property type="match status" value="1"/>
</dbReference>
<evidence type="ECO:0000256" key="7">
    <source>
        <dbReference type="SAM" id="Phobius"/>
    </source>
</evidence>
<keyword evidence="9" id="KW-0723">Serine/threonine-protein kinase</keyword>
<organism evidence="9 10">
    <name type="scientific">Streptomyces xanthii</name>
    <dbReference type="NCBI Taxonomy" id="2768069"/>
    <lineage>
        <taxon>Bacteria</taxon>
        <taxon>Bacillati</taxon>
        <taxon>Actinomycetota</taxon>
        <taxon>Actinomycetes</taxon>
        <taxon>Kitasatosporales</taxon>
        <taxon>Streptomycetaceae</taxon>
        <taxon>Streptomyces</taxon>
    </lineage>
</organism>
<dbReference type="PANTHER" id="PTHR43289">
    <property type="entry name" value="MITOGEN-ACTIVATED PROTEIN KINASE KINASE KINASE 20-RELATED"/>
    <property type="match status" value="1"/>
</dbReference>
<keyword evidence="10" id="KW-1185">Reference proteome</keyword>
<reference evidence="9 10" key="1">
    <citation type="submission" date="2020-09" db="EMBL/GenBank/DDBJ databases">
        <title>A novel species.</title>
        <authorList>
            <person name="Gao J."/>
        </authorList>
    </citation>
    <scope>NUCLEOTIDE SEQUENCE [LARGE SCALE GENOMIC DNA]</scope>
    <source>
        <strain evidence="9 10">CRXT-Y-14</strain>
    </source>
</reference>
<name>A0A7H1BB98_9ACTN</name>
<evidence type="ECO:0000256" key="3">
    <source>
        <dbReference type="ARBA" id="ARBA00022777"/>
    </source>
</evidence>
<dbReference type="RefSeq" id="WP_188338687.1">
    <property type="nucleotide sequence ID" value="NZ_CP061281.1"/>
</dbReference>
<evidence type="ECO:0000256" key="5">
    <source>
        <dbReference type="PROSITE-ProRule" id="PRU10141"/>
    </source>
</evidence>
<sequence>MERIGDYVVLRLLGSGGMGSVYLARSRSERLVAIKVIRPEYAADPRFRERFRQEVEAARKVGGFHTAAVVDADPDAVQPWMASAYIEGPTLQAEVARRERLSEGELWRLTAVLAEALAAIHRHGLVHRDLKPSNIVLASDGPRVLDFGVARVVEETRLTTDGVVVGTAGFHSPEQALGRAVTGASDVFALGAVLVAASGGSAFGHGEPTALMFRVVHEEPDVSTVPPSLRPLVLACLAKDPSGRPTPLELLDLCAAHAGAAAAPGHDATVVDDGPPPAHMAPPPPRAAPPPSRTDPSQRPTETAPPNPSPALAMYLVDRSVWFLQVLRNVAGVAGLVALAVVGAQAQWPAWLVVVCAVAAFLLGVRLLGLLGAAKDNLTLNSRGIGLGPPNNLLVMPWNEIRSLELNRRPGWTDLTVRLSVVRSLPTGYHHPSWVRSDPADVIHIRTRRLTPVGTAPQLDASVQTFARWQRIRVTESQ</sequence>
<evidence type="ECO:0000256" key="6">
    <source>
        <dbReference type="SAM" id="MobiDB-lite"/>
    </source>
</evidence>
<dbReference type="Proteomes" id="UP000516428">
    <property type="component" value="Chromosome"/>
</dbReference>
<dbReference type="CDD" id="cd14014">
    <property type="entry name" value="STKc_PknB_like"/>
    <property type="match status" value="1"/>
</dbReference>
<evidence type="ECO:0000313" key="9">
    <source>
        <dbReference type="EMBL" id="QNS06003.1"/>
    </source>
</evidence>
<gene>
    <name evidence="9" type="ORF">IAG42_22080</name>
</gene>
<keyword evidence="7" id="KW-0472">Membrane</keyword>
<dbReference type="AlphaFoldDB" id="A0A7H1BB98"/>
<dbReference type="PANTHER" id="PTHR43289:SF34">
    <property type="entry name" value="SERINE_THREONINE-PROTEIN KINASE YBDM-RELATED"/>
    <property type="match status" value="1"/>
</dbReference>
<keyword evidence="2 5" id="KW-0547">Nucleotide-binding</keyword>
<evidence type="ECO:0000256" key="2">
    <source>
        <dbReference type="ARBA" id="ARBA00022741"/>
    </source>
</evidence>
<keyword evidence="3 9" id="KW-0418">Kinase</keyword>
<feature type="transmembrane region" description="Helical" evidence="7">
    <location>
        <begin position="350"/>
        <end position="373"/>
    </location>
</feature>
<dbReference type="SMART" id="SM00220">
    <property type="entry name" value="S_TKc"/>
    <property type="match status" value="1"/>
</dbReference>
<dbReference type="GO" id="GO:0005524">
    <property type="term" value="F:ATP binding"/>
    <property type="evidence" value="ECO:0007669"/>
    <property type="project" value="UniProtKB-UniRule"/>
</dbReference>
<dbReference type="InterPro" id="IPR000719">
    <property type="entry name" value="Prot_kinase_dom"/>
</dbReference>
<keyword evidence="4 5" id="KW-0067">ATP-binding</keyword>
<proteinExistence type="predicted"/>
<keyword evidence="7" id="KW-0812">Transmembrane</keyword>
<evidence type="ECO:0000256" key="1">
    <source>
        <dbReference type="ARBA" id="ARBA00022679"/>
    </source>
</evidence>
<feature type="domain" description="Protein kinase" evidence="8">
    <location>
        <begin position="7"/>
        <end position="260"/>
    </location>
</feature>
<dbReference type="GO" id="GO:0004674">
    <property type="term" value="F:protein serine/threonine kinase activity"/>
    <property type="evidence" value="ECO:0007669"/>
    <property type="project" value="UniProtKB-KW"/>
</dbReference>
<dbReference type="PROSITE" id="PS00107">
    <property type="entry name" value="PROTEIN_KINASE_ATP"/>
    <property type="match status" value="1"/>
</dbReference>
<dbReference type="EMBL" id="CP061281">
    <property type="protein sequence ID" value="QNS06003.1"/>
    <property type="molecule type" value="Genomic_DNA"/>
</dbReference>
<dbReference type="InterPro" id="IPR011009">
    <property type="entry name" value="Kinase-like_dom_sf"/>
</dbReference>